<dbReference type="GO" id="GO:0061665">
    <property type="term" value="F:SUMO ligase activity"/>
    <property type="evidence" value="ECO:0007669"/>
    <property type="project" value="TreeGrafter"/>
</dbReference>
<dbReference type="InterPro" id="IPR026846">
    <property type="entry name" value="Nse2(Mms21)"/>
</dbReference>
<dbReference type="EMBL" id="JAZDUA010000034">
    <property type="protein sequence ID" value="KAK7871755.1"/>
    <property type="molecule type" value="Genomic_DNA"/>
</dbReference>
<keyword evidence="7 13" id="KW-0863">Zinc-finger</keyword>
<dbReference type="GO" id="GO:0016925">
    <property type="term" value="P:protein sumoylation"/>
    <property type="evidence" value="ECO:0007669"/>
    <property type="project" value="TreeGrafter"/>
</dbReference>
<accession>A0AAN9ZF88</accession>
<keyword evidence="5" id="KW-0808">Transferase</keyword>
<comment type="caution">
    <text evidence="15">The sequence shown here is derived from an EMBL/GenBank/DDBJ whole genome shotgun (WGS) entry which is preliminary data.</text>
</comment>
<keyword evidence="16" id="KW-1185">Reference proteome</keyword>
<evidence type="ECO:0000256" key="10">
    <source>
        <dbReference type="ARBA" id="ARBA00023242"/>
    </source>
</evidence>
<dbReference type="InterPro" id="IPR004181">
    <property type="entry name" value="Znf_MIZ"/>
</dbReference>
<evidence type="ECO:0000313" key="15">
    <source>
        <dbReference type="EMBL" id="KAK7871755.1"/>
    </source>
</evidence>
<keyword evidence="6" id="KW-0479">Metal-binding</keyword>
<dbReference type="GO" id="GO:0030915">
    <property type="term" value="C:Smc5-Smc6 complex"/>
    <property type="evidence" value="ECO:0007669"/>
    <property type="project" value="InterPro"/>
</dbReference>
<dbReference type="Proteomes" id="UP001378592">
    <property type="component" value="Unassembled WGS sequence"/>
</dbReference>
<dbReference type="GO" id="GO:0005634">
    <property type="term" value="C:nucleus"/>
    <property type="evidence" value="ECO:0007669"/>
    <property type="project" value="UniProtKB-SubCell"/>
</dbReference>
<proteinExistence type="inferred from homology"/>
<sequence>MENNISLVEPVCKSSFDEAERNEKLDNLRESMKTFCQIDINFNKYVKCENELEKRRTPEDFETNKSFNELLEEYSKKKVNVEHHEMYLKLEEKIRLLRGELEDGVEVSRATPNIICPVSKQIMSNPMTNKLCGHIYDYSSVIELLKLSKKGIRCPVPGCVKALRFSAKDLEPNNAVKKYISQMEKEKN</sequence>
<evidence type="ECO:0000256" key="2">
    <source>
        <dbReference type="ARBA" id="ARBA00004718"/>
    </source>
</evidence>
<feature type="domain" description="SP-RING-type" evidence="14">
    <location>
        <begin position="101"/>
        <end position="185"/>
    </location>
</feature>
<evidence type="ECO:0000256" key="1">
    <source>
        <dbReference type="ARBA" id="ARBA00004123"/>
    </source>
</evidence>
<evidence type="ECO:0000256" key="3">
    <source>
        <dbReference type="ARBA" id="ARBA00008212"/>
    </source>
</evidence>
<evidence type="ECO:0000256" key="5">
    <source>
        <dbReference type="ARBA" id="ARBA00022679"/>
    </source>
</evidence>
<dbReference type="PANTHER" id="PTHR21330:SF1">
    <property type="entry name" value="E3 SUMO-PROTEIN LIGASE NSE2"/>
    <property type="match status" value="1"/>
</dbReference>
<keyword evidence="8" id="KW-0833">Ubl conjugation pathway</keyword>
<comment type="subcellular location">
    <subcellularLocation>
        <location evidence="1">Nucleus</location>
    </subcellularLocation>
</comment>
<evidence type="ECO:0000256" key="11">
    <source>
        <dbReference type="ARBA" id="ARBA00031731"/>
    </source>
</evidence>
<protein>
    <recommendedName>
        <fullName evidence="4">E3 SUMO-protein ligase NSE2</fullName>
    </recommendedName>
    <alternativeName>
        <fullName evidence="11">E3 SUMO-protein transferase NSE2</fullName>
    </alternativeName>
    <alternativeName>
        <fullName evidence="12">Non-structural maintenance of chromosomes element 2 homolog</fullName>
    </alternativeName>
</protein>
<dbReference type="PROSITE" id="PS51044">
    <property type="entry name" value="ZF_SP_RING"/>
    <property type="match status" value="1"/>
</dbReference>
<evidence type="ECO:0000313" key="16">
    <source>
        <dbReference type="Proteomes" id="UP001378592"/>
    </source>
</evidence>
<keyword evidence="9" id="KW-0862">Zinc</keyword>
<evidence type="ECO:0000256" key="9">
    <source>
        <dbReference type="ARBA" id="ARBA00022833"/>
    </source>
</evidence>
<reference evidence="15 16" key="1">
    <citation type="submission" date="2024-03" db="EMBL/GenBank/DDBJ databases">
        <title>The genome assembly and annotation of the cricket Gryllus longicercus Weissman &amp; Gray.</title>
        <authorList>
            <person name="Szrajer S."/>
            <person name="Gray D."/>
            <person name="Ylla G."/>
        </authorList>
    </citation>
    <scope>NUCLEOTIDE SEQUENCE [LARGE SCALE GENOMIC DNA]</scope>
    <source>
        <strain evidence="15">DAG 2021-001</strain>
        <tissue evidence="15">Whole body minus gut</tissue>
    </source>
</reference>
<evidence type="ECO:0000256" key="12">
    <source>
        <dbReference type="ARBA" id="ARBA00032533"/>
    </source>
</evidence>
<evidence type="ECO:0000256" key="7">
    <source>
        <dbReference type="ARBA" id="ARBA00022771"/>
    </source>
</evidence>
<gene>
    <name evidence="15" type="ORF">R5R35_014023</name>
</gene>
<name>A0AAN9ZF88_9ORTH</name>
<evidence type="ECO:0000256" key="8">
    <source>
        <dbReference type="ARBA" id="ARBA00022786"/>
    </source>
</evidence>
<dbReference type="InterPro" id="IPR013083">
    <property type="entry name" value="Znf_RING/FYVE/PHD"/>
</dbReference>
<dbReference type="Pfam" id="PF11789">
    <property type="entry name" value="zf-Nse"/>
    <property type="match status" value="1"/>
</dbReference>
<comment type="pathway">
    <text evidence="2">Protein modification; protein sumoylation.</text>
</comment>
<dbReference type="GO" id="GO:0000724">
    <property type="term" value="P:double-strand break repair via homologous recombination"/>
    <property type="evidence" value="ECO:0007669"/>
    <property type="project" value="InterPro"/>
</dbReference>
<dbReference type="Gene3D" id="3.30.40.10">
    <property type="entry name" value="Zinc/RING finger domain, C3HC4 (zinc finger)"/>
    <property type="match status" value="1"/>
</dbReference>
<dbReference type="CDD" id="cd16651">
    <property type="entry name" value="SPL-RING_NSE2"/>
    <property type="match status" value="1"/>
</dbReference>
<organism evidence="15 16">
    <name type="scientific">Gryllus longicercus</name>
    <dbReference type="NCBI Taxonomy" id="2509291"/>
    <lineage>
        <taxon>Eukaryota</taxon>
        <taxon>Metazoa</taxon>
        <taxon>Ecdysozoa</taxon>
        <taxon>Arthropoda</taxon>
        <taxon>Hexapoda</taxon>
        <taxon>Insecta</taxon>
        <taxon>Pterygota</taxon>
        <taxon>Neoptera</taxon>
        <taxon>Polyneoptera</taxon>
        <taxon>Orthoptera</taxon>
        <taxon>Ensifera</taxon>
        <taxon>Gryllidea</taxon>
        <taxon>Grylloidea</taxon>
        <taxon>Gryllidae</taxon>
        <taxon>Gryllinae</taxon>
        <taxon>Gryllus</taxon>
    </lineage>
</organism>
<evidence type="ECO:0000256" key="13">
    <source>
        <dbReference type="PROSITE-ProRule" id="PRU00452"/>
    </source>
</evidence>
<evidence type="ECO:0000256" key="6">
    <source>
        <dbReference type="ARBA" id="ARBA00022723"/>
    </source>
</evidence>
<keyword evidence="10" id="KW-0539">Nucleus</keyword>
<evidence type="ECO:0000259" key="14">
    <source>
        <dbReference type="PROSITE" id="PS51044"/>
    </source>
</evidence>
<dbReference type="PANTHER" id="PTHR21330">
    <property type="entry name" value="E3 SUMO-PROTEIN LIGASE NSE2"/>
    <property type="match status" value="1"/>
</dbReference>
<dbReference type="AlphaFoldDB" id="A0AAN9ZF88"/>
<dbReference type="GO" id="GO:0008270">
    <property type="term" value="F:zinc ion binding"/>
    <property type="evidence" value="ECO:0007669"/>
    <property type="project" value="UniProtKB-KW"/>
</dbReference>
<evidence type="ECO:0000256" key="4">
    <source>
        <dbReference type="ARBA" id="ARBA00020923"/>
    </source>
</evidence>
<comment type="similarity">
    <text evidence="3">Belongs to the NSE2 family.</text>
</comment>
<dbReference type="SUPFAM" id="SSF57850">
    <property type="entry name" value="RING/U-box"/>
    <property type="match status" value="1"/>
</dbReference>